<dbReference type="InterPro" id="IPR050736">
    <property type="entry name" value="Sensor_HK_Regulatory"/>
</dbReference>
<dbReference type="PANTHER" id="PTHR43711">
    <property type="entry name" value="TWO-COMPONENT HISTIDINE KINASE"/>
    <property type="match status" value="1"/>
</dbReference>
<dbReference type="GO" id="GO:0000155">
    <property type="term" value="F:phosphorelay sensor kinase activity"/>
    <property type="evidence" value="ECO:0007669"/>
    <property type="project" value="InterPro"/>
</dbReference>
<organism evidence="7">
    <name type="scientific">freshwater metagenome</name>
    <dbReference type="NCBI Taxonomy" id="449393"/>
    <lineage>
        <taxon>unclassified sequences</taxon>
        <taxon>metagenomes</taxon>
        <taxon>ecological metagenomes</taxon>
    </lineage>
</organism>
<dbReference type="InterPro" id="IPR036097">
    <property type="entry name" value="HisK_dim/P_sf"/>
</dbReference>
<keyword evidence="4" id="KW-0418">Kinase</keyword>
<dbReference type="EC" id="2.7.13.3" evidence="2"/>
<dbReference type="PROSITE" id="PS50109">
    <property type="entry name" value="HIS_KIN"/>
    <property type="match status" value="1"/>
</dbReference>
<evidence type="ECO:0000256" key="5">
    <source>
        <dbReference type="ARBA" id="ARBA00023012"/>
    </source>
</evidence>
<dbReference type="SUPFAM" id="SSF55874">
    <property type="entry name" value="ATPase domain of HSP90 chaperone/DNA topoisomerase II/histidine kinase"/>
    <property type="match status" value="1"/>
</dbReference>
<evidence type="ECO:0000256" key="4">
    <source>
        <dbReference type="ARBA" id="ARBA00022777"/>
    </source>
</evidence>
<proteinExistence type="predicted"/>
<keyword evidence="5" id="KW-0902">Two-component regulatory system</keyword>
<dbReference type="Gene3D" id="1.10.287.130">
    <property type="match status" value="1"/>
</dbReference>
<protein>
    <recommendedName>
        <fullName evidence="2">histidine kinase</fullName>
        <ecNumber evidence="2">2.7.13.3</ecNumber>
    </recommendedName>
</protein>
<dbReference type="Pfam" id="PF00512">
    <property type="entry name" value="HisKA"/>
    <property type="match status" value="1"/>
</dbReference>
<evidence type="ECO:0000256" key="1">
    <source>
        <dbReference type="ARBA" id="ARBA00000085"/>
    </source>
</evidence>
<evidence type="ECO:0000256" key="3">
    <source>
        <dbReference type="ARBA" id="ARBA00022679"/>
    </source>
</evidence>
<dbReference type="AlphaFoldDB" id="A0A6J7AWT2"/>
<dbReference type="CDD" id="cd00082">
    <property type="entry name" value="HisKA"/>
    <property type="match status" value="1"/>
</dbReference>
<evidence type="ECO:0000256" key="2">
    <source>
        <dbReference type="ARBA" id="ARBA00012438"/>
    </source>
</evidence>
<evidence type="ECO:0000313" key="7">
    <source>
        <dbReference type="EMBL" id="CAB4836249.1"/>
    </source>
</evidence>
<accession>A0A6J7AWT2</accession>
<gene>
    <name evidence="7" type="ORF">UFOPK3099_03084</name>
</gene>
<dbReference type="InterPro" id="IPR036890">
    <property type="entry name" value="HATPase_C_sf"/>
</dbReference>
<dbReference type="SUPFAM" id="SSF47384">
    <property type="entry name" value="Homodimeric domain of signal transducing histidine kinase"/>
    <property type="match status" value="1"/>
</dbReference>
<sequence>MQAVLAHADLLQLARGMLDAGEKKRTGWVSVTTGSGEERSVEFALVVAGDRFVLEFLERTEELAVRTALTMVTATAEAHRSFLSRVSHELRSPLNVIHGYSQLLGRSRLPGVANDHVDHIERGVERMVQIVDDLLLLGQLDQGLLRLDEQMIDLNDISAEILVTASEQPWCVPGCLVPLSSPRNATVRTDRARLAAVALLLAEASIHADDVAQIEIGPFVRGTRAGLQLVVAAGAAMIDEVWYPFVGSHTIPGVGMGLAVARGLANALGVTVEVRPFMGAADRLSLVMMLNPVT</sequence>
<dbReference type="SMART" id="SM00388">
    <property type="entry name" value="HisKA"/>
    <property type="match status" value="1"/>
</dbReference>
<comment type="catalytic activity">
    <reaction evidence="1">
        <text>ATP + protein L-histidine = ADP + protein N-phospho-L-histidine.</text>
        <dbReference type="EC" id="2.7.13.3"/>
    </reaction>
</comment>
<dbReference type="EMBL" id="CAFAAV010000390">
    <property type="protein sequence ID" value="CAB4836249.1"/>
    <property type="molecule type" value="Genomic_DNA"/>
</dbReference>
<evidence type="ECO:0000259" key="6">
    <source>
        <dbReference type="PROSITE" id="PS50109"/>
    </source>
</evidence>
<dbReference type="PANTHER" id="PTHR43711:SF1">
    <property type="entry name" value="HISTIDINE KINASE 1"/>
    <property type="match status" value="1"/>
</dbReference>
<keyword evidence="3" id="KW-0808">Transferase</keyword>
<dbReference type="InterPro" id="IPR005467">
    <property type="entry name" value="His_kinase_dom"/>
</dbReference>
<feature type="domain" description="Histidine kinase" evidence="6">
    <location>
        <begin position="85"/>
        <end position="292"/>
    </location>
</feature>
<name>A0A6J7AWT2_9ZZZZ</name>
<dbReference type="InterPro" id="IPR003661">
    <property type="entry name" value="HisK_dim/P_dom"/>
</dbReference>
<reference evidence="7" key="1">
    <citation type="submission" date="2020-05" db="EMBL/GenBank/DDBJ databases">
        <authorList>
            <person name="Chiriac C."/>
            <person name="Salcher M."/>
            <person name="Ghai R."/>
            <person name="Kavagutti S V."/>
        </authorList>
    </citation>
    <scope>NUCLEOTIDE SEQUENCE</scope>
</reference>